<keyword evidence="1" id="KW-0472">Membrane</keyword>
<dbReference type="EMBL" id="FQXK01000050">
    <property type="protein sequence ID" value="SHI95853.1"/>
    <property type="molecule type" value="Genomic_DNA"/>
</dbReference>
<reference evidence="3" key="1">
    <citation type="submission" date="2016-11" db="EMBL/GenBank/DDBJ databases">
        <authorList>
            <person name="Varghese N."/>
            <person name="Submissions S."/>
        </authorList>
    </citation>
    <scope>NUCLEOTIDE SEQUENCE [LARGE SCALE GENOMIC DNA]</scope>
    <source>
        <strain evidence="3">DSM 3071</strain>
    </source>
</reference>
<protein>
    <submittedName>
        <fullName evidence="2">Uncharacterized protein</fullName>
    </submittedName>
</protein>
<dbReference type="OrthoDB" id="2066727at2"/>
<evidence type="ECO:0000313" key="3">
    <source>
        <dbReference type="Proteomes" id="UP000184278"/>
    </source>
</evidence>
<keyword evidence="1" id="KW-0812">Transmembrane</keyword>
<dbReference type="Proteomes" id="UP000184278">
    <property type="component" value="Unassembled WGS sequence"/>
</dbReference>
<accession>A0A1M6FDY1</accession>
<organism evidence="2 3">
    <name type="scientific">Butyrivibrio fibrisolvens DSM 3071</name>
    <dbReference type="NCBI Taxonomy" id="1121131"/>
    <lineage>
        <taxon>Bacteria</taxon>
        <taxon>Bacillati</taxon>
        <taxon>Bacillota</taxon>
        <taxon>Clostridia</taxon>
        <taxon>Lachnospirales</taxon>
        <taxon>Lachnospiraceae</taxon>
        <taxon>Butyrivibrio</taxon>
    </lineage>
</organism>
<dbReference type="GeneID" id="89508105"/>
<dbReference type="AlphaFoldDB" id="A0A1M6FDY1"/>
<sequence>MYFRTKTIVKTLTAILMAMIIAVIPPFSVDSNAKGSKSSTDFEEYTVVDIDETTVKIVDIDEDGDWGYTLKVSIENNSDDITYMYSAESASLNGVCVTPYLYTEVKPGKKTNEDLEFYLSEEEEELIGEVTDIFIVMHAYDSNDWSADDIFYEEFHIYPKGEDNAEIVEREDEDSDIILAENDDIRLVLTGTEMDEYWGYELKVYLLNDTDQNVVFTIDDASINGYMIDCYWAEWLLPGTQALSDIDFYPEDLEDIDIEDEDDIEQIEFTFRVYDADDYYADDIYSEEITIEID</sequence>
<evidence type="ECO:0000313" key="2">
    <source>
        <dbReference type="EMBL" id="SHI95853.1"/>
    </source>
</evidence>
<keyword evidence="3" id="KW-1185">Reference proteome</keyword>
<gene>
    <name evidence="2" type="ORF">SAMN02745229_03898</name>
</gene>
<dbReference type="RefSeq" id="WP_073390240.1">
    <property type="nucleotide sequence ID" value="NZ_FQXK01000050.1"/>
</dbReference>
<keyword evidence="1" id="KW-1133">Transmembrane helix</keyword>
<name>A0A1M6FDY1_BUTFI</name>
<proteinExistence type="predicted"/>
<feature type="transmembrane region" description="Helical" evidence="1">
    <location>
        <begin position="12"/>
        <end position="29"/>
    </location>
</feature>
<evidence type="ECO:0000256" key="1">
    <source>
        <dbReference type="SAM" id="Phobius"/>
    </source>
</evidence>